<proteinExistence type="predicted"/>
<dbReference type="Proteomes" id="UP000541352">
    <property type="component" value="Unassembled WGS sequence"/>
</dbReference>
<accession>A0A7W6EP10</accession>
<dbReference type="InterPro" id="IPR013783">
    <property type="entry name" value="Ig-like_fold"/>
</dbReference>
<feature type="chain" id="PRO_5030623706" evidence="1">
    <location>
        <begin position="23"/>
        <end position="598"/>
    </location>
</feature>
<feature type="signal peptide" evidence="1">
    <location>
        <begin position="1"/>
        <end position="22"/>
    </location>
</feature>
<dbReference type="NCBIfam" id="TIGR01451">
    <property type="entry name" value="B_ant_repeat"/>
    <property type="match status" value="1"/>
</dbReference>
<dbReference type="Pfam" id="PF01345">
    <property type="entry name" value="DUF11"/>
    <property type="match status" value="1"/>
</dbReference>
<evidence type="ECO:0000313" key="4">
    <source>
        <dbReference type="Proteomes" id="UP000541352"/>
    </source>
</evidence>
<evidence type="ECO:0000256" key="1">
    <source>
        <dbReference type="SAM" id="SignalP"/>
    </source>
</evidence>
<evidence type="ECO:0000259" key="2">
    <source>
        <dbReference type="Pfam" id="PF01345"/>
    </source>
</evidence>
<reference evidence="3 4" key="1">
    <citation type="submission" date="2020-08" db="EMBL/GenBank/DDBJ databases">
        <title>Genomic Encyclopedia of Type Strains, Phase IV (KMG-IV): sequencing the most valuable type-strain genomes for metagenomic binning, comparative biology and taxonomic classification.</title>
        <authorList>
            <person name="Goeker M."/>
        </authorList>
    </citation>
    <scope>NUCLEOTIDE SEQUENCE [LARGE SCALE GENOMIC DNA]</scope>
    <source>
        <strain evidence="3 4">DSM 17976</strain>
    </source>
</reference>
<evidence type="ECO:0000313" key="3">
    <source>
        <dbReference type="EMBL" id="MBB3837105.1"/>
    </source>
</evidence>
<keyword evidence="1" id="KW-0732">Signal</keyword>
<name>A0A7W6EP10_9BACT</name>
<dbReference type="EMBL" id="JACIBY010000002">
    <property type="protein sequence ID" value="MBB3837105.1"/>
    <property type="molecule type" value="Genomic_DNA"/>
</dbReference>
<gene>
    <name evidence="3" type="ORF">FHS57_001099</name>
</gene>
<protein>
    <submittedName>
        <fullName evidence="3">Putative repeat protein (TIGR01451 family)</fullName>
    </submittedName>
</protein>
<feature type="domain" description="DUF11" evidence="2">
    <location>
        <begin position="385"/>
        <end position="496"/>
    </location>
</feature>
<dbReference type="Gene3D" id="2.60.40.10">
    <property type="entry name" value="Immunoglobulins"/>
    <property type="match status" value="1"/>
</dbReference>
<dbReference type="InterPro" id="IPR001434">
    <property type="entry name" value="OmcB-like_DUF11"/>
</dbReference>
<dbReference type="AlphaFoldDB" id="A0A7W6EP10"/>
<dbReference type="InterPro" id="IPR047589">
    <property type="entry name" value="DUF11_rpt"/>
</dbReference>
<sequence length="598" mass="63625">MKQFVRLLAAVGLLLVSVATYAQKGSFAVRLSLKSFDCLTKKMVVQVQVKANNADSTFLMGDANYRFRYSTQQLANPTIVSEENFSGNAPASQIAYQSQNLEGSTAGATNGIVSLNTIFAGRAGARQVTTDWTTVSCLSFDVLAITGCYTLAWQKDTDFPRTGMNEVIVTSATPFAYTTKNVASAKVFENLTVCADQFCQASKAKYGVRLSVKSFDCETKKVVLRVEVRAADAESAFLMGDANYRFNYSATLLTNPQIVSQEAFSSVAPASDNRYTAQNLTGSTENATSGVVSLNVKYSPTGTPTARQVTQAWTTVSCISMDYKGALTNPCFDLNWQTSTDFPKTGMNEVNISGNQYTLTDVATGVEYTKATLCPAQRCAGKVADLSLSKKRISAAQATVGSTAIFKLTVKNDGPDSATNVVVTDSLPVALKWLSSSPALTPAGQVVTWSIASIAPGDSVELTINTQVLAEGVHFNRAEVTASDQDDPDSTPNNNSLLEDDIAHACVSVPIKLCSNQEITVTVPSFFTNVRWFKGTTQVGTGNSINLSEAGAYSISADAGSCPAEGCCPIIIEAIDCCPPNLCIPLVVKKTKSAGKPI</sequence>
<dbReference type="RefSeq" id="WP_183971870.1">
    <property type="nucleotide sequence ID" value="NZ_JACIBY010000002.1"/>
</dbReference>
<organism evidence="3 4">
    <name type="scientific">Runella defluvii</name>
    <dbReference type="NCBI Taxonomy" id="370973"/>
    <lineage>
        <taxon>Bacteria</taxon>
        <taxon>Pseudomonadati</taxon>
        <taxon>Bacteroidota</taxon>
        <taxon>Cytophagia</taxon>
        <taxon>Cytophagales</taxon>
        <taxon>Spirosomataceae</taxon>
        <taxon>Runella</taxon>
    </lineage>
</organism>
<keyword evidence="4" id="KW-1185">Reference proteome</keyword>
<comment type="caution">
    <text evidence="3">The sequence shown here is derived from an EMBL/GenBank/DDBJ whole genome shotgun (WGS) entry which is preliminary data.</text>
</comment>